<accession>A0ABV6JDE6</accession>
<dbReference type="SMART" id="SM00345">
    <property type="entry name" value="HTH_GNTR"/>
    <property type="match status" value="1"/>
</dbReference>
<dbReference type="InterPro" id="IPR036388">
    <property type="entry name" value="WH-like_DNA-bd_sf"/>
</dbReference>
<evidence type="ECO:0000313" key="6">
    <source>
        <dbReference type="Proteomes" id="UP001589818"/>
    </source>
</evidence>
<dbReference type="PROSITE" id="PS50949">
    <property type="entry name" value="HTH_GNTR"/>
    <property type="match status" value="1"/>
</dbReference>
<dbReference type="CDD" id="cd07377">
    <property type="entry name" value="WHTH_GntR"/>
    <property type="match status" value="1"/>
</dbReference>
<dbReference type="InterPro" id="IPR000524">
    <property type="entry name" value="Tscrpt_reg_HTH_GntR"/>
</dbReference>
<evidence type="ECO:0000256" key="2">
    <source>
        <dbReference type="ARBA" id="ARBA00023125"/>
    </source>
</evidence>
<evidence type="ECO:0000313" key="5">
    <source>
        <dbReference type="EMBL" id="MFC0392875.1"/>
    </source>
</evidence>
<dbReference type="SMART" id="SM00895">
    <property type="entry name" value="FCD"/>
    <property type="match status" value="1"/>
</dbReference>
<dbReference type="InterPro" id="IPR008920">
    <property type="entry name" value="TF_FadR/GntR_C"/>
</dbReference>
<dbReference type="InterPro" id="IPR011711">
    <property type="entry name" value="GntR_C"/>
</dbReference>
<dbReference type="RefSeq" id="WP_204818706.1">
    <property type="nucleotide sequence ID" value="NZ_JANHOF010000005.1"/>
</dbReference>
<dbReference type="SUPFAM" id="SSF46785">
    <property type="entry name" value="Winged helix' DNA-binding domain"/>
    <property type="match status" value="1"/>
</dbReference>
<evidence type="ECO:0000256" key="3">
    <source>
        <dbReference type="ARBA" id="ARBA00023163"/>
    </source>
</evidence>
<dbReference type="Pfam" id="PF00392">
    <property type="entry name" value="GntR"/>
    <property type="match status" value="1"/>
</dbReference>
<keyword evidence="2" id="KW-0238">DNA-binding</keyword>
<dbReference type="Pfam" id="PF07729">
    <property type="entry name" value="FCD"/>
    <property type="match status" value="1"/>
</dbReference>
<name>A0ABV6JDE6_9BACL</name>
<gene>
    <name evidence="5" type="ORF">ACFFJ8_16000</name>
</gene>
<dbReference type="Gene3D" id="1.20.120.530">
    <property type="entry name" value="GntR ligand-binding domain-like"/>
    <property type="match status" value="1"/>
</dbReference>
<dbReference type="SUPFAM" id="SSF48008">
    <property type="entry name" value="GntR ligand-binding domain-like"/>
    <property type="match status" value="1"/>
</dbReference>
<keyword evidence="3" id="KW-0804">Transcription</keyword>
<reference evidence="5 6" key="1">
    <citation type="submission" date="2024-09" db="EMBL/GenBank/DDBJ databases">
        <authorList>
            <person name="Sun Q."/>
            <person name="Mori K."/>
        </authorList>
    </citation>
    <scope>NUCLEOTIDE SEQUENCE [LARGE SCALE GENOMIC DNA]</scope>
    <source>
        <strain evidence="5 6">CCM 4839</strain>
    </source>
</reference>
<dbReference type="Gene3D" id="1.10.10.10">
    <property type="entry name" value="Winged helix-like DNA-binding domain superfamily/Winged helix DNA-binding domain"/>
    <property type="match status" value="1"/>
</dbReference>
<evidence type="ECO:0000259" key="4">
    <source>
        <dbReference type="PROSITE" id="PS50949"/>
    </source>
</evidence>
<dbReference type="EMBL" id="JBHLVF010000023">
    <property type="protein sequence ID" value="MFC0392875.1"/>
    <property type="molecule type" value="Genomic_DNA"/>
</dbReference>
<protein>
    <submittedName>
        <fullName evidence="5">GntR family transcriptional regulator</fullName>
    </submittedName>
</protein>
<comment type="caution">
    <text evidence="5">The sequence shown here is derived from an EMBL/GenBank/DDBJ whole genome shotgun (WGS) entry which is preliminary data.</text>
</comment>
<dbReference type="PANTHER" id="PTHR43537">
    <property type="entry name" value="TRANSCRIPTIONAL REGULATOR, GNTR FAMILY"/>
    <property type="match status" value="1"/>
</dbReference>
<keyword evidence="6" id="KW-1185">Reference proteome</keyword>
<dbReference type="InterPro" id="IPR036390">
    <property type="entry name" value="WH_DNA-bd_sf"/>
</dbReference>
<evidence type="ECO:0000256" key="1">
    <source>
        <dbReference type="ARBA" id="ARBA00023015"/>
    </source>
</evidence>
<feature type="domain" description="HTH gntR-type" evidence="4">
    <location>
        <begin position="11"/>
        <end position="78"/>
    </location>
</feature>
<sequence length="225" mass="25928">MTKYDDPLARTMYTKDIVKKLRNDIILGKYKRGTRLIESKIAEQMGISRAPVRTSLQLLSQEGLVLNLSNGGTEVVGFSARYCTDLFNLRLTLELQAVETLLANPTFHYRPIFDMMEQFEQLMNEKTEITSVLTSQLDIQFHRSLLIMSGNQPLLVAWNTMANILQAVLEITNMTKDSFKDFYDDHRRIVDLIIQRNPKCLDELREHISIASNIITDRISKTLED</sequence>
<dbReference type="PANTHER" id="PTHR43537:SF24">
    <property type="entry name" value="GLUCONATE OPERON TRANSCRIPTIONAL REPRESSOR"/>
    <property type="match status" value="1"/>
</dbReference>
<organism evidence="5 6">
    <name type="scientific">Paenibacillus mendelii</name>
    <dbReference type="NCBI Taxonomy" id="206163"/>
    <lineage>
        <taxon>Bacteria</taxon>
        <taxon>Bacillati</taxon>
        <taxon>Bacillota</taxon>
        <taxon>Bacilli</taxon>
        <taxon>Bacillales</taxon>
        <taxon>Paenibacillaceae</taxon>
        <taxon>Paenibacillus</taxon>
    </lineage>
</organism>
<proteinExistence type="predicted"/>
<keyword evidence="1" id="KW-0805">Transcription regulation</keyword>
<dbReference type="Proteomes" id="UP001589818">
    <property type="component" value="Unassembled WGS sequence"/>
</dbReference>